<dbReference type="AlphaFoldDB" id="A0A6B0U6C8"/>
<proteinExistence type="predicted"/>
<organism evidence="2">
    <name type="scientific">Ixodes ricinus</name>
    <name type="common">Common tick</name>
    <name type="synonym">Acarus ricinus</name>
    <dbReference type="NCBI Taxonomy" id="34613"/>
    <lineage>
        <taxon>Eukaryota</taxon>
        <taxon>Metazoa</taxon>
        <taxon>Ecdysozoa</taxon>
        <taxon>Arthropoda</taxon>
        <taxon>Chelicerata</taxon>
        <taxon>Arachnida</taxon>
        <taxon>Acari</taxon>
        <taxon>Parasitiformes</taxon>
        <taxon>Ixodida</taxon>
        <taxon>Ixodoidea</taxon>
        <taxon>Ixodidae</taxon>
        <taxon>Ixodinae</taxon>
        <taxon>Ixodes</taxon>
    </lineage>
</organism>
<protein>
    <submittedName>
        <fullName evidence="2">Putative secreted protein</fullName>
    </submittedName>
</protein>
<reference evidence="2" key="1">
    <citation type="submission" date="2019-12" db="EMBL/GenBank/DDBJ databases">
        <title>An insight into the sialome of adult female Ixodes ricinus ticks feeding for 6 days.</title>
        <authorList>
            <person name="Perner J."/>
            <person name="Ribeiro J.M.C."/>
        </authorList>
    </citation>
    <scope>NUCLEOTIDE SEQUENCE</scope>
    <source>
        <strain evidence="2">Semi-engorged</strain>
        <tissue evidence="2">Salivary glands</tissue>
    </source>
</reference>
<evidence type="ECO:0000256" key="1">
    <source>
        <dbReference type="SAM" id="SignalP"/>
    </source>
</evidence>
<feature type="chain" id="PRO_5025428702" evidence="1">
    <location>
        <begin position="18"/>
        <end position="100"/>
    </location>
</feature>
<evidence type="ECO:0000313" key="2">
    <source>
        <dbReference type="EMBL" id="MXU88102.1"/>
    </source>
</evidence>
<keyword evidence="1" id="KW-0732">Signal</keyword>
<name>A0A6B0U6C8_IXORI</name>
<accession>A0A6B0U6C8</accession>
<sequence length="100" mass="11876">MQFQWNVWLCIPVKILCLYCEPFEKWSGYYEMYRIIFILKLSLGEAPCIRLHHATSYQCNKGALKIFLELQVSSCLPLTCFSRAFLCNEARWCFVCLMFI</sequence>
<dbReference type="EMBL" id="GIFC01006019">
    <property type="protein sequence ID" value="MXU88102.1"/>
    <property type="molecule type" value="Transcribed_RNA"/>
</dbReference>
<feature type="signal peptide" evidence="1">
    <location>
        <begin position="1"/>
        <end position="17"/>
    </location>
</feature>